<dbReference type="SUPFAM" id="SSF161098">
    <property type="entry name" value="MetI-like"/>
    <property type="match status" value="1"/>
</dbReference>
<evidence type="ECO:0000313" key="10">
    <source>
        <dbReference type="EMBL" id="EYD76811.1"/>
    </source>
</evidence>
<dbReference type="PROSITE" id="PS50928">
    <property type="entry name" value="ABC_TM1"/>
    <property type="match status" value="1"/>
</dbReference>
<keyword evidence="7 8" id="KW-0472">Membrane</keyword>
<feature type="transmembrane region" description="Helical" evidence="8">
    <location>
        <begin position="163"/>
        <end position="181"/>
    </location>
</feature>
<dbReference type="GO" id="GO:0043190">
    <property type="term" value="C:ATP-binding cassette (ABC) transporter complex"/>
    <property type="evidence" value="ECO:0007669"/>
    <property type="project" value="InterPro"/>
</dbReference>
<evidence type="ECO:0000256" key="8">
    <source>
        <dbReference type="RuleBase" id="RU363032"/>
    </source>
</evidence>
<dbReference type="PANTHER" id="PTHR30614:SF41">
    <property type="entry name" value="INNER MEMBRANE AMINO-ACID ABC TRANSPORTER PERMEASE PROTEIN YHDY"/>
    <property type="match status" value="1"/>
</dbReference>
<feature type="transmembrane region" description="Helical" evidence="8">
    <location>
        <begin position="268"/>
        <end position="291"/>
    </location>
</feature>
<feature type="transmembrane region" description="Helical" evidence="8">
    <location>
        <begin position="365"/>
        <end position="385"/>
    </location>
</feature>
<dbReference type="InterPro" id="IPR035906">
    <property type="entry name" value="MetI-like_sf"/>
</dbReference>
<sequence>MSELHAQTVAQVRDTMLPPVPPPRRETGAIRWLRQNLFSGPLNIILTVLAIWLLWVALRDVVPWAWRGVWRASSLNECRAIRDQLYPEGTSAACWAVLTDRWRQLVFGFYPASQIWRPPLALVVFLLAVSPILFARLPRRLLWLTPAAPFLIFWLLWGGTIWGPVAAALGFALGVAAFLALSRARYPILALLAGILLPVLYWSFVAGPLARALAGVAPLALPAVASKDFGGFTLSIIIGLSGISLSLPLGVLLALGRRSDMLIISKASVFYIEVIRGVPLIVWLFVAQLILNYFLPRGTNFDLMLRVIIMVTLFAAAYIAEVIRGGLAALPRGQYEAGDALGLTYWQAMQLIVLPQALKISIPGIVNSFIGLFKDTTLVSIIAMFDPIRMASSIRATTAWGGIYWELYVFIGLTFWVFCFSMSRYSIWLERRLERGHR</sequence>
<keyword evidence="3 8" id="KW-0813">Transport</keyword>
<name>A0A017HQZ9_9RHOB</name>
<dbReference type="Pfam" id="PF00528">
    <property type="entry name" value="BPD_transp_1"/>
    <property type="match status" value="1"/>
</dbReference>
<dbReference type="InterPro" id="IPR000515">
    <property type="entry name" value="MetI-like"/>
</dbReference>
<evidence type="ECO:0000259" key="9">
    <source>
        <dbReference type="PROSITE" id="PS50928"/>
    </source>
</evidence>
<dbReference type="PATRIC" id="fig|442562.3.peg.1753"/>
<dbReference type="RefSeq" id="WP_037277341.1">
    <property type="nucleotide sequence ID" value="NZ_KK088521.1"/>
</dbReference>
<feature type="transmembrane region" description="Helical" evidence="8">
    <location>
        <begin position="303"/>
        <end position="323"/>
    </location>
</feature>
<feature type="domain" description="ABC transmembrane type-1" evidence="9">
    <location>
        <begin position="232"/>
        <end position="426"/>
    </location>
</feature>
<dbReference type="OrthoDB" id="9771188at2"/>
<dbReference type="Gene3D" id="1.10.3720.10">
    <property type="entry name" value="MetI-like"/>
    <property type="match status" value="1"/>
</dbReference>
<organism evidence="10 11">
    <name type="scientific">Rubellimicrobium mesophilum DSM 19309</name>
    <dbReference type="NCBI Taxonomy" id="442562"/>
    <lineage>
        <taxon>Bacteria</taxon>
        <taxon>Pseudomonadati</taxon>
        <taxon>Pseudomonadota</taxon>
        <taxon>Alphaproteobacteria</taxon>
        <taxon>Rhodobacterales</taxon>
        <taxon>Roseobacteraceae</taxon>
        <taxon>Rubellimicrobium</taxon>
    </lineage>
</organism>
<keyword evidence="11" id="KW-1185">Reference proteome</keyword>
<dbReference type="InterPro" id="IPR043429">
    <property type="entry name" value="ArtM/GltK/GlnP/TcyL/YhdX-like"/>
</dbReference>
<evidence type="ECO:0000313" key="11">
    <source>
        <dbReference type="Proteomes" id="UP000019666"/>
    </source>
</evidence>
<dbReference type="GO" id="GO:0006865">
    <property type="term" value="P:amino acid transport"/>
    <property type="evidence" value="ECO:0007669"/>
    <property type="project" value="TreeGrafter"/>
</dbReference>
<dbReference type="AlphaFoldDB" id="A0A017HQZ9"/>
<dbReference type="InterPro" id="IPR010065">
    <property type="entry name" value="AA_ABC_transptr_permease_3TM"/>
</dbReference>
<dbReference type="GO" id="GO:0022857">
    <property type="term" value="F:transmembrane transporter activity"/>
    <property type="evidence" value="ECO:0007669"/>
    <property type="project" value="InterPro"/>
</dbReference>
<evidence type="ECO:0000256" key="7">
    <source>
        <dbReference type="ARBA" id="ARBA00023136"/>
    </source>
</evidence>
<evidence type="ECO:0000256" key="2">
    <source>
        <dbReference type="ARBA" id="ARBA00010072"/>
    </source>
</evidence>
<comment type="subcellular location">
    <subcellularLocation>
        <location evidence="1">Cell inner membrane</location>
        <topology evidence="1">Multi-pass membrane protein</topology>
    </subcellularLocation>
    <subcellularLocation>
        <location evidence="8">Cell membrane</location>
        <topology evidence="8">Multi-pass membrane protein</topology>
    </subcellularLocation>
</comment>
<dbReference type="NCBIfam" id="TIGR01726">
    <property type="entry name" value="HEQRo_perm_3TM"/>
    <property type="match status" value="1"/>
</dbReference>
<gene>
    <name evidence="10" type="ORF">Rumeso_01769</name>
</gene>
<feature type="transmembrane region" description="Helical" evidence="8">
    <location>
        <begin position="115"/>
        <end position="134"/>
    </location>
</feature>
<feature type="transmembrane region" description="Helical" evidence="8">
    <location>
        <begin position="188"/>
        <end position="209"/>
    </location>
</feature>
<dbReference type="EMBL" id="AOSK01000041">
    <property type="protein sequence ID" value="EYD76811.1"/>
    <property type="molecule type" value="Genomic_DNA"/>
</dbReference>
<keyword evidence="6 8" id="KW-1133">Transmembrane helix</keyword>
<evidence type="ECO:0000256" key="4">
    <source>
        <dbReference type="ARBA" id="ARBA00022475"/>
    </source>
</evidence>
<comment type="similarity">
    <text evidence="2">Belongs to the binding-protein-dependent transport system permease family. HisMQ subfamily.</text>
</comment>
<evidence type="ECO:0000256" key="1">
    <source>
        <dbReference type="ARBA" id="ARBA00004429"/>
    </source>
</evidence>
<feature type="transmembrane region" description="Helical" evidence="8">
    <location>
        <begin position="405"/>
        <end position="428"/>
    </location>
</feature>
<evidence type="ECO:0000256" key="6">
    <source>
        <dbReference type="ARBA" id="ARBA00022989"/>
    </source>
</evidence>
<dbReference type="PANTHER" id="PTHR30614">
    <property type="entry name" value="MEMBRANE COMPONENT OF AMINO ACID ABC TRANSPORTER"/>
    <property type="match status" value="1"/>
</dbReference>
<comment type="caution">
    <text evidence="10">The sequence shown here is derived from an EMBL/GenBank/DDBJ whole genome shotgun (WGS) entry which is preliminary data.</text>
</comment>
<feature type="transmembrane region" description="Helical" evidence="8">
    <location>
        <begin position="229"/>
        <end position="256"/>
    </location>
</feature>
<keyword evidence="4" id="KW-1003">Cell membrane</keyword>
<accession>A0A017HQZ9</accession>
<dbReference type="HOGENOM" id="CLU_019602_16_1_5"/>
<feature type="transmembrane region" description="Helical" evidence="8">
    <location>
        <begin position="37"/>
        <end position="58"/>
    </location>
</feature>
<dbReference type="STRING" id="442562.Rumeso_01769"/>
<proteinExistence type="inferred from homology"/>
<dbReference type="Proteomes" id="UP000019666">
    <property type="component" value="Unassembled WGS sequence"/>
</dbReference>
<evidence type="ECO:0000256" key="3">
    <source>
        <dbReference type="ARBA" id="ARBA00022448"/>
    </source>
</evidence>
<reference evidence="10 11" key="1">
    <citation type="submission" date="2013-02" db="EMBL/GenBank/DDBJ databases">
        <authorList>
            <person name="Fiebig A."/>
            <person name="Goeker M."/>
            <person name="Klenk H.-P.P."/>
        </authorList>
    </citation>
    <scope>NUCLEOTIDE SEQUENCE [LARGE SCALE GENOMIC DNA]</scope>
    <source>
        <strain evidence="10 11">DSM 19309</strain>
    </source>
</reference>
<protein>
    <submittedName>
        <fullName evidence="10">Glutamate transport membrane-spanning protein</fullName>
    </submittedName>
</protein>
<dbReference type="CDD" id="cd06261">
    <property type="entry name" value="TM_PBP2"/>
    <property type="match status" value="1"/>
</dbReference>
<feature type="transmembrane region" description="Helical" evidence="8">
    <location>
        <begin position="141"/>
        <end position="157"/>
    </location>
</feature>
<evidence type="ECO:0000256" key="5">
    <source>
        <dbReference type="ARBA" id="ARBA00022692"/>
    </source>
</evidence>
<keyword evidence="5 8" id="KW-0812">Transmembrane</keyword>